<reference evidence="4" key="2">
    <citation type="submission" date="2020-09" db="EMBL/GenBank/DDBJ databases">
        <authorList>
            <person name="Sun Q."/>
            <person name="Zhou Y."/>
        </authorList>
    </citation>
    <scope>NUCLEOTIDE SEQUENCE</scope>
    <source>
        <strain evidence="4">CGMCC 1.12426</strain>
    </source>
</reference>
<dbReference type="InterPro" id="IPR036388">
    <property type="entry name" value="WH-like_DNA-bd_sf"/>
</dbReference>
<dbReference type="Gene3D" id="3.50.30.90">
    <property type="match status" value="1"/>
</dbReference>
<keyword evidence="4" id="KW-0031">Aminopeptidase</keyword>
<comment type="caution">
    <text evidence="4">The sequence shown here is derived from an EMBL/GenBank/DDBJ whole genome shotgun (WGS) entry which is preliminary data.</text>
</comment>
<sequence length="444" mass="49858">MTYDEMNRLFDELWPIARSITGPGIASSLGILQKHIPLIVHEVPTGEPVFDWIVPPEWKLNIATLHTEDGEQILSTEDSNLHVLNFSEPFSGLVDFEELDSHLHSDPSLPEATPYVTSYYVRRWGLCLPHTQRTKLKRDIRYRVNIDTEIFDGHLRYGEAVLPGQTDETVLLSSYLCHPSMANNELSGPLALVALYHKLLAQTDRHYTYRFLIIPETIGSITFLARSSRAELDKIKAGIVLTCLGGASPAISFKHSRRHWLGQVSQIDALAEAFCRYDAHNFTARPFTPINGSDERQFCSPAINLPVIQAARTVYGGYDQYHTSFDTKDMMRISSVMDSVEKIRLVLKAFDLNRSPLTSEIGGGEPMLGRRNLYPTMNSSQIRNMSADGFSDHRSQLNLMLEVLSLIDGTRKILEIVEFLGKPIGAVVPIVETLMEDGMVRISG</sequence>
<dbReference type="PIRSF" id="PIRSF015244">
    <property type="entry name" value="UCP015244"/>
    <property type="match status" value="1"/>
</dbReference>
<reference evidence="4" key="1">
    <citation type="journal article" date="2014" name="Int. J. Syst. Evol. Microbiol.">
        <title>Complete genome sequence of Corynebacterium casei LMG S-19264T (=DSM 44701T), isolated from a smear-ripened cheese.</title>
        <authorList>
            <consortium name="US DOE Joint Genome Institute (JGI-PGF)"/>
            <person name="Walter F."/>
            <person name="Albersmeier A."/>
            <person name="Kalinowski J."/>
            <person name="Ruckert C."/>
        </authorList>
    </citation>
    <scope>NUCLEOTIDE SEQUENCE</scope>
    <source>
        <strain evidence="4">CGMCC 1.12426</strain>
    </source>
</reference>
<dbReference type="Gene3D" id="1.10.10.10">
    <property type="entry name" value="Winged helix-like DNA-binding domain superfamily/Winged helix DNA-binding domain"/>
    <property type="match status" value="1"/>
</dbReference>
<evidence type="ECO:0000313" key="5">
    <source>
        <dbReference type="Proteomes" id="UP000605148"/>
    </source>
</evidence>
<evidence type="ECO:0000259" key="2">
    <source>
        <dbReference type="Pfam" id="PF16221"/>
    </source>
</evidence>
<dbReference type="InterPro" id="IPR012353">
    <property type="entry name" value="UCP015244"/>
</dbReference>
<dbReference type="InterPro" id="IPR032589">
    <property type="entry name" value="DUF4910"/>
</dbReference>
<dbReference type="EMBL" id="BMFA01000004">
    <property type="protein sequence ID" value="GGB45401.1"/>
    <property type="molecule type" value="Genomic_DNA"/>
</dbReference>
<keyword evidence="5" id="KW-1185">Reference proteome</keyword>
<accession>A0A916TIS0</accession>
<feature type="domain" description="UCP01524 winged helix-turn-helix" evidence="2">
    <location>
        <begin position="362"/>
        <end position="441"/>
    </location>
</feature>
<evidence type="ECO:0000259" key="3">
    <source>
        <dbReference type="Pfam" id="PF16254"/>
    </source>
</evidence>
<dbReference type="Pfam" id="PF09940">
    <property type="entry name" value="DUF2172"/>
    <property type="match status" value="1"/>
</dbReference>
<protein>
    <submittedName>
        <fullName evidence="4">Aminopeptidase</fullName>
    </submittedName>
</protein>
<feature type="domain" description="DUF4910" evidence="3">
    <location>
        <begin position="9"/>
        <end position="352"/>
    </location>
</feature>
<dbReference type="RefSeq" id="WP_150495602.1">
    <property type="nucleotide sequence ID" value="NZ_BMFA01000004.1"/>
</dbReference>
<dbReference type="GO" id="GO:0004177">
    <property type="term" value="F:aminopeptidase activity"/>
    <property type="evidence" value="ECO:0007669"/>
    <property type="project" value="UniProtKB-KW"/>
</dbReference>
<dbReference type="SUPFAM" id="SSF53187">
    <property type="entry name" value="Zn-dependent exopeptidases"/>
    <property type="match status" value="1"/>
</dbReference>
<evidence type="ECO:0000259" key="1">
    <source>
        <dbReference type="Pfam" id="PF09940"/>
    </source>
</evidence>
<name>A0A916TIS0_9HYPH</name>
<keyword evidence="4" id="KW-0378">Hydrolase</keyword>
<dbReference type="AlphaFoldDB" id="A0A916TIS0"/>
<dbReference type="Gene3D" id="3.40.630.10">
    <property type="entry name" value="Zn peptidases"/>
    <property type="match status" value="1"/>
</dbReference>
<dbReference type="Pfam" id="PF16254">
    <property type="entry name" value="DUF4910"/>
    <property type="match status" value="1"/>
</dbReference>
<organism evidence="4 5">
    <name type="scientific">Roseibium aquae</name>
    <dbReference type="NCBI Taxonomy" id="1323746"/>
    <lineage>
        <taxon>Bacteria</taxon>
        <taxon>Pseudomonadati</taxon>
        <taxon>Pseudomonadota</taxon>
        <taxon>Alphaproteobacteria</taxon>
        <taxon>Hyphomicrobiales</taxon>
        <taxon>Stappiaceae</taxon>
        <taxon>Roseibium</taxon>
    </lineage>
</organism>
<dbReference type="InterPro" id="IPR032610">
    <property type="entry name" value="DUF2172"/>
</dbReference>
<proteinExistence type="predicted"/>
<keyword evidence="4" id="KW-0645">Protease</keyword>
<dbReference type="Proteomes" id="UP000605148">
    <property type="component" value="Unassembled WGS sequence"/>
</dbReference>
<dbReference type="OrthoDB" id="9765654at2"/>
<dbReference type="Pfam" id="PF16221">
    <property type="entry name" value="HTH_47"/>
    <property type="match status" value="1"/>
</dbReference>
<evidence type="ECO:0000313" key="4">
    <source>
        <dbReference type="EMBL" id="GGB45401.1"/>
    </source>
</evidence>
<dbReference type="InterPro" id="IPR032622">
    <property type="entry name" value="UCP01524_HTH"/>
</dbReference>
<feature type="domain" description="DUF2172" evidence="1">
    <location>
        <begin position="57"/>
        <end position="149"/>
    </location>
</feature>
<gene>
    <name evidence="4" type="ORF">GCM10011316_16800</name>
</gene>